<dbReference type="InterPro" id="IPR010994">
    <property type="entry name" value="RuvA_2-like"/>
</dbReference>
<comment type="caution">
    <text evidence="2">The sequence shown here is derived from an EMBL/GenBank/DDBJ whole genome shotgun (WGS) entry which is preliminary data.</text>
</comment>
<dbReference type="AlphaFoldDB" id="A0A0F9QI49"/>
<evidence type="ECO:0000313" key="2">
    <source>
        <dbReference type="EMBL" id="KKN42179.1"/>
    </source>
</evidence>
<dbReference type="PANTHER" id="PTHR21180">
    <property type="entry name" value="ENDONUCLEASE/EXONUCLEASE/PHOSPHATASE FAMILY DOMAIN-CONTAINING PROTEIN 1"/>
    <property type="match status" value="1"/>
</dbReference>
<name>A0A0F9QI49_9ZZZZ</name>
<sequence length="105" mass="11827">MKSFMIKGLVMSVVFGLVFSTFISFQAQAAPKAGEKRININTAALVELQKLPRIGEKVAQRIIDFRKKNGRFRKVEEIMKVKGIGEKMFSKIKSLITVGEAPRKK</sequence>
<dbReference type="Pfam" id="PF12836">
    <property type="entry name" value="HHH_3"/>
    <property type="match status" value="1"/>
</dbReference>
<dbReference type="PANTHER" id="PTHR21180:SF32">
    <property type="entry name" value="ENDONUCLEASE_EXONUCLEASE_PHOSPHATASE FAMILY DOMAIN-CONTAINING PROTEIN 1"/>
    <property type="match status" value="1"/>
</dbReference>
<dbReference type="SMART" id="SM00278">
    <property type="entry name" value="HhH1"/>
    <property type="match status" value="2"/>
</dbReference>
<dbReference type="GO" id="GO:0015627">
    <property type="term" value="C:type II protein secretion system complex"/>
    <property type="evidence" value="ECO:0007669"/>
    <property type="project" value="TreeGrafter"/>
</dbReference>
<dbReference type="InterPro" id="IPR051675">
    <property type="entry name" value="Endo/Exo/Phosphatase_dom_1"/>
</dbReference>
<dbReference type="SUPFAM" id="SSF47781">
    <property type="entry name" value="RuvA domain 2-like"/>
    <property type="match status" value="1"/>
</dbReference>
<protein>
    <recommendedName>
        <fullName evidence="1">Helix-hairpin-helix DNA-binding motif class 1 domain-containing protein</fullName>
    </recommendedName>
</protein>
<dbReference type="EMBL" id="LAZR01001599">
    <property type="protein sequence ID" value="KKN42179.1"/>
    <property type="molecule type" value="Genomic_DNA"/>
</dbReference>
<dbReference type="GO" id="GO:0006281">
    <property type="term" value="P:DNA repair"/>
    <property type="evidence" value="ECO:0007669"/>
    <property type="project" value="InterPro"/>
</dbReference>
<dbReference type="GO" id="GO:0003677">
    <property type="term" value="F:DNA binding"/>
    <property type="evidence" value="ECO:0007669"/>
    <property type="project" value="InterPro"/>
</dbReference>
<organism evidence="2">
    <name type="scientific">marine sediment metagenome</name>
    <dbReference type="NCBI Taxonomy" id="412755"/>
    <lineage>
        <taxon>unclassified sequences</taxon>
        <taxon>metagenomes</taxon>
        <taxon>ecological metagenomes</taxon>
    </lineage>
</organism>
<dbReference type="InterPro" id="IPR004509">
    <property type="entry name" value="Competence_ComEA_HhH"/>
</dbReference>
<accession>A0A0F9QI49</accession>
<gene>
    <name evidence="2" type="ORF">LCGC14_0715980</name>
</gene>
<proteinExistence type="predicted"/>
<dbReference type="NCBIfam" id="TIGR00426">
    <property type="entry name" value="competence protein ComEA helix-hairpin-helix repeat region"/>
    <property type="match status" value="1"/>
</dbReference>
<feature type="domain" description="Helix-hairpin-helix DNA-binding motif class 1" evidence="1">
    <location>
        <begin position="76"/>
        <end position="95"/>
    </location>
</feature>
<dbReference type="Gene3D" id="1.10.150.280">
    <property type="entry name" value="AF1531-like domain"/>
    <property type="match status" value="1"/>
</dbReference>
<dbReference type="GO" id="GO:0015628">
    <property type="term" value="P:protein secretion by the type II secretion system"/>
    <property type="evidence" value="ECO:0007669"/>
    <property type="project" value="TreeGrafter"/>
</dbReference>
<feature type="domain" description="Helix-hairpin-helix DNA-binding motif class 1" evidence="1">
    <location>
        <begin position="46"/>
        <end position="65"/>
    </location>
</feature>
<reference evidence="2" key="1">
    <citation type="journal article" date="2015" name="Nature">
        <title>Complex archaea that bridge the gap between prokaryotes and eukaryotes.</title>
        <authorList>
            <person name="Spang A."/>
            <person name="Saw J.H."/>
            <person name="Jorgensen S.L."/>
            <person name="Zaremba-Niedzwiedzka K."/>
            <person name="Martijn J."/>
            <person name="Lind A.E."/>
            <person name="van Eijk R."/>
            <person name="Schleper C."/>
            <person name="Guy L."/>
            <person name="Ettema T.J."/>
        </authorList>
    </citation>
    <scope>NUCLEOTIDE SEQUENCE</scope>
</reference>
<evidence type="ECO:0000259" key="1">
    <source>
        <dbReference type="SMART" id="SM00278"/>
    </source>
</evidence>
<dbReference type="InterPro" id="IPR003583">
    <property type="entry name" value="Hlx-hairpin-Hlx_DNA-bd_motif"/>
</dbReference>